<dbReference type="EMBL" id="SOEG01000020">
    <property type="protein sequence ID" value="TDX49114.1"/>
    <property type="molecule type" value="Genomic_DNA"/>
</dbReference>
<dbReference type="RefSeq" id="WP_134117451.1">
    <property type="nucleotide sequence ID" value="NZ_SOEG01000020.1"/>
</dbReference>
<gene>
    <name evidence="1" type="ORF">C7959_1208</name>
</gene>
<reference evidence="1 2" key="1">
    <citation type="submission" date="2019-03" db="EMBL/GenBank/DDBJ databases">
        <title>Subsurface microbial communities from deep shales in Ohio and West Virginia, USA.</title>
        <authorList>
            <person name="Wrighton K."/>
        </authorList>
    </citation>
    <scope>NUCLEOTIDE SEQUENCE [LARGE SCALE GENOMIC DNA]</scope>
    <source>
        <strain evidence="1 2">MSL 6dP</strain>
    </source>
</reference>
<comment type="caution">
    <text evidence="1">The sequence shown here is derived from an EMBL/GenBank/DDBJ whole genome shotgun (WGS) entry which is preliminary data.</text>
</comment>
<keyword evidence="2" id="KW-1185">Reference proteome</keyword>
<evidence type="ECO:0000313" key="1">
    <source>
        <dbReference type="EMBL" id="TDX49114.1"/>
    </source>
</evidence>
<dbReference type="Proteomes" id="UP000295832">
    <property type="component" value="Unassembled WGS sequence"/>
</dbReference>
<dbReference type="AlphaFoldDB" id="A0A4R8H214"/>
<protein>
    <submittedName>
        <fullName evidence="1">Uncharacterized protein</fullName>
    </submittedName>
</protein>
<sequence>MSKVVELKEEKAKKNGEYTSKQLIEDLSKSKSEIKAIVTVQIMDDETIIARWSNMNNTEAVGLLEVAKDQILKDMQGL</sequence>
<evidence type="ECO:0000313" key="2">
    <source>
        <dbReference type="Proteomes" id="UP000295832"/>
    </source>
</evidence>
<name>A0A4R8H214_9FIRM</name>
<proteinExistence type="predicted"/>
<organism evidence="1 2">
    <name type="scientific">Orenia marismortui</name>
    <dbReference type="NCBI Taxonomy" id="46469"/>
    <lineage>
        <taxon>Bacteria</taxon>
        <taxon>Bacillati</taxon>
        <taxon>Bacillota</taxon>
        <taxon>Clostridia</taxon>
        <taxon>Halanaerobiales</taxon>
        <taxon>Halobacteroidaceae</taxon>
        <taxon>Orenia</taxon>
    </lineage>
</organism>
<accession>A0A4R8H214</accession>